<dbReference type="AlphaFoldDB" id="A0ABD2NTI7"/>
<reference evidence="1 2" key="1">
    <citation type="journal article" date="2021" name="BMC Biol.">
        <title>Horizontally acquired antibacterial genes associated with adaptive radiation of ladybird beetles.</title>
        <authorList>
            <person name="Li H.S."/>
            <person name="Tang X.F."/>
            <person name="Huang Y.H."/>
            <person name="Xu Z.Y."/>
            <person name="Chen M.L."/>
            <person name="Du X.Y."/>
            <person name="Qiu B.Y."/>
            <person name="Chen P.T."/>
            <person name="Zhang W."/>
            <person name="Slipinski A."/>
            <person name="Escalona H.E."/>
            <person name="Waterhouse R.M."/>
            <person name="Zwick A."/>
            <person name="Pang H."/>
        </authorList>
    </citation>
    <scope>NUCLEOTIDE SEQUENCE [LARGE SCALE GENOMIC DNA]</scope>
    <source>
        <strain evidence="1">SYSU2018</strain>
    </source>
</reference>
<evidence type="ECO:0000313" key="2">
    <source>
        <dbReference type="Proteomes" id="UP001516400"/>
    </source>
</evidence>
<proteinExistence type="predicted"/>
<dbReference type="Proteomes" id="UP001516400">
    <property type="component" value="Unassembled WGS sequence"/>
</dbReference>
<dbReference type="EMBL" id="JABFTP020000144">
    <property type="protein sequence ID" value="KAL3281844.1"/>
    <property type="molecule type" value="Genomic_DNA"/>
</dbReference>
<organism evidence="1 2">
    <name type="scientific">Cryptolaemus montrouzieri</name>
    <dbReference type="NCBI Taxonomy" id="559131"/>
    <lineage>
        <taxon>Eukaryota</taxon>
        <taxon>Metazoa</taxon>
        <taxon>Ecdysozoa</taxon>
        <taxon>Arthropoda</taxon>
        <taxon>Hexapoda</taxon>
        <taxon>Insecta</taxon>
        <taxon>Pterygota</taxon>
        <taxon>Neoptera</taxon>
        <taxon>Endopterygota</taxon>
        <taxon>Coleoptera</taxon>
        <taxon>Polyphaga</taxon>
        <taxon>Cucujiformia</taxon>
        <taxon>Coccinelloidea</taxon>
        <taxon>Coccinellidae</taxon>
        <taxon>Scymninae</taxon>
        <taxon>Scymnini</taxon>
        <taxon>Cryptolaemus</taxon>
    </lineage>
</organism>
<comment type="caution">
    <text evidence="1">The sequence shown here is derived from an EMBL/GenBank/DDBJ whole genome shotgun (WGS) entry which is preliminary data.</text>
</comment>
<keyword evidence="2" id="KW-1185">Reference proteome</keyword>
<name>A0ABD2NTI7_9CUCU</name>
<protein>
    <submittedName>
        <fullName evidence="1">Uncharacterized protein</fullName>
    </submittedName>
</protein>
<accession>A0ABD2NTI7</accession>
<evidence type="ECO:0000313" key="1">
    <source>
        <dbReference type="EMBL" id="KAL3281844.1"/>
    </source>
</evidence>
<sequence>MLGHMHVCKLDSNLTEDQISEHLRENGFQDVRCIKMESKRPDEYSSFRHGGVTVLVKYHTHCKELNSFKDSTLELHFEVAGIEKAEKNAIVVTLYKTQEANIDLFFLKLGEMLNIITVK</sequence>
<gene>
    <name evidence="1" type="ORF">HHI36_005047</name>
</gene>